<sequence>MREILEATPVHREQHDIGARPRGARRPDAKGTPPQKAERQPDTQIASRPDCDDAPAAGQRSRENLFETVMSEMFGDRNCLRRK</sequence>
<accession>A0A1H7DQR1</accession>
<name>A0A1H7DQR1_9RHOB</name>
<dbReference type="Proteomes" id="UP000199379">
    <property type="component" value="Unassembled WGS sequence"/>
</dbReference>
<feature type="region of interest" description="Disordered" evidence="1">
    <location>
        <begin position="1"/>
        <end position="62"/>
    </location>
</feature>
<keyword evidence="3" id="KW-1185">Reference proteome</keyword>
<evidence type="ECO:0000313" key="3">
    <source>
        <dbReference type="Proteomes" id="UP000199379"/>
    </source>
</evidence>
<reference evidence="2 3" key="1">
    <citation type="submission" date="2016-10" db="EMBL/GenBank/DDBJ databases">
        <authorList>
            <person name="de Groot N.N."/>
        </authorList>
    </citation>
    <scope>NUCLEOTIDE SEQUENCE [LARGE SCALE GENOMIC DNA]</scope>
    <source>
        <strain evidence="2 3">DSM 29340</strain>
    </source>
</reference>
<evidence type="ECO:0000256" key="1">
    <source>
        <dbReference type="SAM" id="MobiDB-lite"/>
    </source>
</evidence>
<organism evidence="2 3">
    <name type="scientific">Cribrihabitans marinus</name>
    <dbReference type="NCBI Taxonomy" id="1227549"/>
    <lineage>
        <taxon>Bacteria</taxon>
        <taxon>Pseudomonadati</taxon>
        <taxon>Pseudomonadota</taxon>
        <taxon>Alphaproteobacteria</taxon>
        <taxon>Rhodobacterales</taxon>
        <taxon>Paracoccaceae</taxon>
        <taxon>Cribrihabitans</taxon>
    </lineage>
</organism>
<dbReference type="RefSeq" id="WP_092370592.1">
    <property type="nucleotide sequence ID" value="NZ_BMGV01000012.1"/>
</dbReference>
<dbReference type="AlphaFoldDB" id="A0A1H7DQR1"/>
<dbReference type="EMBL" id="FNYD01000013">
    <property type="protein sequence ID" value="SEK04103.1"/>
    <property type="molecule type" value="Genomic_DNA"/>
</dbReference>
<protein>
    <submittedName>
        <fullName evidence="2">Uncharacterized protein</fullName>
    </submittedName>
</protein>
<proteinExistence type="predicted"/>
<feature type="compositionally biased region" description="Basic and acidic residues" evidence="1">
    <location>
        <begin position="1"/>
        <end position="29"/>
    </location>
</feature>
<gene>
    <name evidence="2" type="ORF">SAMN05444007_1137</name>
</gene>
<evidence type="ECO:0000313" key="2">
    <source>
        <dbReference type="EMBL" id="SEK04103.1"/>
    </source>
</evidence>